<feature type="compositionally biased region" description="Polar residues" evidence="1">
    <location>
        <begin position="239"/>
        <end position="248"/>
    </location>
</feature>
<keyword evidence="3" id="KW-1185">Reference proteome</keyword>
<dbReference type="InParanoid" id="A0A1Y2AT35"/>
<name>A0A1Y2AT35_9TREE</name>
<evidence type="ECO:0000256" key="1">
    <source>
        <dbReference type="SAM" id="MobiDB-lite"/>
    </source>
</evidence>
<accession>A0A1Y2AT35</accession>
<reference evidence="2 3" key="1">
    <citation type="submission" date="2016-07" db="EMBL/GenBank/DDBJ databases">
        <title>Pervasive Adenine N6-methylation of Active Genes in Fungi.</title>
        <authorList>
            <consortium name="DOE Joint Genome Institute"/>
            <person name="Mondo S.J."/>
            <person name="Dannebaum R.O."/>
            <person name="Kuo R.C."/>
            <person name="Labutti K."/>
            <person name="Haridas S."/>
            <person name="Kuo A."/>
            <person name="Salamov A."/>
            <person name="Ahrendt S.R."/>
            <person name="Lipzen A."/>
            <person name="Sullivan W."/>
            <person name="Andreopoulos W.B."/>
            <person name="Clum A."/>
            <person name="Lindquist E."/>
            <person name="Daum C."/>
            <person name="Ramamoorthy G.K."/>
            <person name="Gryganskyi A."/>
            <person name="Culley D."/>
            <person name="Magnuson J.K."/>
            <person name="James T.Y."/>
            <person name="O'Malley M.A."/>
            <person name="Stajich J.E."/>
            <person name="Spatafora J.W."/>
            <person name="Visel A."/>
            <person name="Grigoriev I.V."/>
        </authorList>
    </citation>
    <scope>NUCLEOTIDE SEQUENCE [LARGE SCALE GENOMIC DNA]</scope>
    <source>
        <strain evidence="2 3">68-887.2</strain>
    </source>
</reference>
<feature type="compositionally biased region" description="Polar residues" evidence="1">
    <location>
        <begin position="645"/>
        <end position="660"/>
    </location>
</feature>
<feature type="compositionally biased region" description="Polar residues" evidence="1">
    <location>
        <begin position="673"/>
        <end position="693"/>
    </location>
</feature>
<feature type="compositionally biased region" description="Polar residues" evidence="1">
    <location>
        <begin position="255"/>
        <end position="270"/>
    </location>
</feature>
<dbReference type="EMBL" id="MCFC01000054">
    <property type="protein sequence ID" value="ORY25711.1"/>
    <property type="molecule type" value="Genomic_DNA"/>
</dbReference>
<comment type="caution">
    <text evidence="2">The sequence shown here is derived from an EMBL/GenBank/DDBJ whole genome shotgun (WGS) entry which is preliminary data.</text>
</comment>
<feature type="compositionally biased region" description="Polar residues" evidence="1">
    <location>
        <begin position="315"/>
        <end position="347"/>
    </location>
</feature>
<sequence length="794" mass="85273">MSERTVPGPPASYFSTITSYLSTAIPAISEFAAGVSQRVTDFATSLLPSQQLHTFNDTDNTLTPAPVHQSDDLEARQGVQTSSVLAAGEESTGNSNYGSITTSYLPRINDTLPGSSNIPSTKASAIGGAAFGVLVAALMRTDDGWPLATTIGMFSAAGYMARKGVNEPTRERRPLLLPGDQGRSADADIIQPGDDDESNPLLRDSASSPTSQEQTSPSGQTSLRSPSEASRSSIDASLTETMDATTPNPRHPLYSGTSTSPRLQDVGSSHNPDESACVPEYPPPPYSETSTVGTSHTPGGSARSPVYPPRPHSPTPTTVSLFQDPWSTHLPTQRGNTEQDQASNNAPSGELTRDRHLRQAAIYAACAFASDIRVYQIWTRGTPNASISERVITTAAAWGLNAMTAWQVDRALKSGRPNGSFVGSDTAEEISLQSRVCQPFGGIDCASNIGWDPTVMYARVYGDSQLQSSFSITLPVSSTPSKPSQMSTIPTVFQHTSNGETMTWKLIRGQVIRDVSGESSSASTHALGSETNEHWVNGKNREKAVMEIFSPSPMDDPKRTATASLMTFMDTGTGATCVNTITVYQSDDDRRWIEYESHSGAAPSTPIKEVILFPSASTFRIPESNVPEDYYAILYRERTTNLTTDNLIGSASRPTSGEQTSPDDPESTPLLGDSTSSPTSQEQTRPSGQTSPTAADWMSLVRSSQVPADALTPNEHMSRAAIYTVCTVGSWAMLYQTSEPGFSSVAPALNPERALSFAAFNFFTGMTVNEVWLTIDSYIQMRRQHRSLANFDIV</sequence>
<evidence type="ECO:0000313" key="3">
    <source>
        <dbReference type="Proteomes" id="UP000193986"/>
    </source>
</evidence>
<feature type="region of interest" description="Disordered" evidence="1">
    <location>
        <begin position="645"/>
        <end position="693"/>
    </location>
</feature>
<dbReference type="Proteomes" id="UP000193986">
    <property type="component" value="Unassembled WGS sequence"/>
</dbReference>
<feature type="region of interest" description="Disordered" evidence="1">
    <location>
        <begin position="165"/>
        <end position="350"/>
    </location>
</feature>
<evidence type="ECO:0000313" key="2">
    <source>
        <dbReference type="EMBL" id="ORY25711.1"/>
    </source>
</evidence>
<dbReference type="AlphaFoldDB" id="A0A1Y2AT35"/>
<organism evidence="2 3">
    <name type="scientific">Naematelia encephala</name>
    <dbReference type="NCBI Taxonomy" id="71784"/>
    <lineage>
        <taxon>Eukaryota</taxon>
        <taxon>Fungi</taxon>
        <taxon>Dikarya</taxon>
        <taxon>Basidiomycota</taxon>
        <taxon>Agaricomycotina</taxon>
        <taxon>Tremellomycetes</taxon>
        <taxon>Tremellales</taxon>
        <taxon>Naemateliaceae</taxon>
        <taxon>Naematelia</taxon>
    </lineage>
</organism>
<gene>
    <name evidence="2" type="ORF">BCR39DRAFT_579785</name>
</gene>
<protein>
    <submittedName>
        <fullName evidence="2">Uncharacterized protein</fullName>
    </submittedName>
</protein>
<proteinExistence type="predicted"/>
<feature type="compositionally biased region" description="Low complexity" evidence="1">
    <location>
        <begin position="205"/>
        <end position="238"/>
    </location>
</feature>
<feature type="compositionally biased region" description="Basic and acidic residues" evidence="1">
    <location>
        <begin position="165"/>
        <end position="174"/>
    </location>
</feature>